<dbReference type="EMBL" id="KK853185">
    <property type="protein sequence ID" value="KDR10107.1"/>
    <property type="molecule type" value="Genomic_DNA"/>
</dbReference>
<protein>
    <submittedName>
        <fullName evidence="1">Uncharacterized protein</fullName>
    </submittedName>
</protein>
<dbReference type="AlphaFoldDB" id="A0A067QVX8"/>
<keyword evidence="2" id="KW-1185">Reference proteome</keyword>
<sequence>MQLPSALSCNTACPDRATQPAMLMDGLWQLRRYQDCFYWGEECCNEALHKYLNSEDKEQSKC</sequence>
<evidence type="ECO:0000313" key="2">
    <source>
        <dbReference type="Proteomes" id="UP000027135"/>
    </source>
</evidence>
<name>A0A067QVX8_ZOONE</name>
<evidence type="ECO:0000313" key="1">
    <source>
        <dbReference type="EMBL" id="KDR10107.1"/>
    </source>
</evidence>
<proteinExistence type="predicted"/>
<organism evidence="1 2">
    <name type="scientific">Zootermopsis nevadensis</name>
    <name type="common">Dampwood termite</name>
    <dbReference type="NCBI Taxonomy" id="136037"/>
    <lineage>
        <taxon>Eukaryota</taxon>
        <taxon>Metazoa</taxon>
        <taxon>Ecdysozoa</taxon>
        <taxon>Arthropoda</taxon>
        <taxon>Hexapoda</taxon>
        <taxon>Insecta</taxon>
        <taxon>Pterygota</taxon>
        <taxon>Neoptera</taxon>
        <taxon>Polyneoptera</taxon>
        <taxon>Dictyoptera</taxon>
        <taxon>Blattodea</taxon>
        <taxon>Blattoidea</taxon>
        <taxon>Termitoidae</taxon>
        <taxon>Termopsidae</taxon>
        <taxon>Zootermopsis</taxon>
    </lineage>
</organism>
<dbReference type="InParanoid" id="A0A067QVX8"/>
<dbReference type="Proteomes" id="UP000027135">
    <property type="component" value="Unassembled WGS sequence"/>
</dbReference>
<accession>A0A067QVX8</accession>
<reference evidence="1 2" key="1">
    <citation type="journal article" date="2014" name="Nat. Commun.">
        <title>Molecular traces of alternative social organization in a termite genome.</title>
        <authorList>
            <person name="Terrapon N."/>
            <person name="Li C."/>
            <person name="Robertson H.M."/>
            <person name="Ji L."/>
            <person name="Meng X."/>
            <person name="Booth W."/>
            <person name="Chen Z."/>
            <person name="Childers C.P."/>
            <person name="Glastad K.M."/>
            <person name="Gokhale K."/>
            <person name="Gowin J."/>
            <person name="Gronenberg W."/>
            <person name="Hermansen R.A."/>
            <person name="Hu H."/>
            <person name="Hunt B.G."/>
            <person name="Huylmans A.K."/>
            <person name="Khalil S.M."/>
            <person name="Mitchell R.D."/>
            <person name="Munoz-Torres M.C."/>
            <person name="Mustard J.A."/>
            <person name="Pan H."/>
            <person name="Reese J.T."/>
            <person name="Scharf M.E."/>
            <person name="Sun F."/>
            <person name="Vogel H."/>
            <person name="Xiao J."/>
            <person name="Yang W."/>
            <person name="Yang Z."/>
            <person name="Yang Z."/>
            <person name="Zhou J."/>
            <person name="Zhu J."/>
            <person name="Brent C.S."/>
            <person name="Elsik C.G."/>
            <person name="Goodisman M.A."/>
            <person name="Liberles D.A."/>
            <person name="Roe R.M."/>
            <person name="Vargo E.L."/>
            <person name="Vilcinskas A."/>
            <person name="Wang J."/>
            <person name="Bornberg-Bauer E."/>
            <person name="Korb J."/>
            <person name="Zhang G."/>
            <person name="Liebig J."/>
        </authorList>
    </citation>
    <scope>NUCLEOTIDE SEQUENCE [LARGE SCALE GENOMIC DNA]</scope>
    <source>
        <tissue evidence="1">Whole organism</tissue>
    </source>
</reference>
<gene>
    <name evidence="1" type="ORF">L798_00276</name>
</gene>